<name>A0AAN6I1M9_9ASCO</name>
<reference evidence="2 4" key="1">
    <citation type="journal article" date="2021" name="G3 (Bethesda)">
        <title>Genomic diversity, chromosomal rearrangements, and interspecies hybridization in the ogataea polymorpha species complex.</title>
        <authorList>
            <person name="Hanson S.J."/>
            <person name="Cinneide E.O."/>
            <person name="Salzberg L.I."/>
            <person name="Wolfe K.H."/>
            <person name="McGowan J."/>
            <person name="Fitzpatrick D.A."/>
            <person name="Matlin K."/>
        </authorList>
    </citation>
    <scope>NUCLEOTIDE SEQUENCE</scope>
    <source>
        <strain evidence="3">81-436-3</strain>
        <strain evidence="2">83-405-1</strain>
    </source>
</reference>
<dbReference type="AlphaFoldDB" id="A0AAN6I1M9"/>
<sequence>MSLTMTEKGTHTIELEKASEKELVAMITKLANILEEKREAAGVSETDTECGRKGHKQKHRHHSRKEFEKLGRDFSCLGKKPRKHPKKL</sequence>
<feature type="region of interest" description="Disordered" evidence="1">
    <location>
        <begin position="39"/>
        <end position="88"/>
    </location>
</feature>
<gene>
    <name evidence="2" type="ORF">KL933_002173</name>
    <name evidence="3" type="ORF">KL946_002525</name>
</gene>
<evidence type="ECO:0000313" key="5">
    <source>
        <dbReference type="Proteomes" id="UP000738402"/>
    </source>
</evidence>
<evidence type="ECO:0000256" key="1">
    <source>
        <dbReference type="SAM" id="MobiDB-lite"/>
    </source>
</evidence>
<dbReference type="EMBL" id="JAHLUN010000006">
    <property type="protein sequence ID" value="KAG7765468.1"/>
    <property type="molecule type" value="Genomic_DNA"/>
</dbReference>
<accession>A0AAN6I1M9</accession>
<evidence type="ECO:0000313" key="4">
    <source>
        <dbReference type="Proteomes" id="UP000697297"/>
    </source>
</evidence>
<feature type="compositionally biased region" description="Basic residues" evidence="1">
    <location>
        <begin position="53"/>
        <end position="64"/>
    </location>
</feature>
<evidence type="ECO:0000313" key="2">
    <source>
        <dbReference type="EMBL" id="KAG7728047.1"/>
    </source>
</evidence>
<proteinExistence type="predicted"/>
<keyword evidence="4" id="KW-1185">Reference proteome</keyword>
<feature type="compositionally biased region" description="Basic residues" evidence="1">
    <location>
        <begin position="79"/>
        <end position="88"/>
    </location>
</feature>
<comment type="caution">
    <text evidence="2">The sequence shown here is derived from an EMBL/GenBank/DDBJ whole genome shotgun (WGS) entry which is preliminary data.</text>
</comment>
<dbReference type="Proteomes" id="UP000697297">
    <property type="component" value="Unassembled WGS sequence"/>
</dbReference>
<evidence type="ECO:0000313" key="3">
    <source>
        <dbReference type="EMBL" id="KAG7765468.1"/>
    </source>
</evidence>
<organism evidence="2 5">
    <name type="scientific">Ogataea haglerorum</name>
    <dbReference type="NCBI Taxonomy" id="1937702"/>
    <lineage>
        <taxon>Eukaryota</taxon>
        <taxon>Fungi</taxon>
        <taxon>Dikarya</taxon>
        <taxon>Ascomycota</taxon>
        <taxon>Saccharomycotina</taxon>
        <taxon>Pichiomycetes</taxon>
        <taxon>Pichiales</taxon>
        <taxon>Pichiaceae</taxon>
        <taxon>Ogataea</taxon>
    </lineage>
</organism>
<protein>
    <submittedName>
        <fullName evidence="2">Uncharacterized protein</fullName>
    </submittedName>
</protein>
<dbReference type="EMBL" id="JAHLUH010000005">
    <property type="protein sequence ID" value="KAG7728047.1"/>
    <property type="molecule type" value="Genomic_DNA"/>
</dbReference>
<dbReference type="Proteomes" id="UP000738402">
    <property type="component" value="Unassembled WGS sequence"/>
</dbReference>